<proteinExistence type="predicted"/>
<keyword evidence="1" id="KW-0732">Signal</keyword>
<sequence length="124" mass="13541">MPGLLLVCGGYHCLLCLCRVAAAESSCIWQSGHPTSNRGGLGCRIKRQRQLTSDHVFQELKHSQQLLMYFSAPGPTLHKHGCPATLQAIIVLAINNASHARNALKNIPNKRRQGLYGSLGQRKG</sequence>
<protein>
    <recommendedName>
        <fullName evidence="4">Secreted protein</fullName>
    </recommendedName>
</protein>
<evidence type="ECO:0008006" key="4">
    <source>
        <dbReference type="Google" id="ProtNLM"/>
    </source>
</evidence>
<comment type="caution">
    <text evidence="2">The sequence shown here is derived from an EMBL/GenBank/DDBJ whole genome shotgun (WGS) entry which is preliminary data.</text>
</comment>
<evidence type="ECO:0000313" key="2">
    <source>
        <dbReference type="EMBL" id="KAJ1215933.1"/>
    </source>
</evidence>
<evidence type="ECO:0000256" key="1">
    <source>
        <dbReference type="SAM" id="SignalP"/>
    </source>
</evidence>
<feature type="signal peptide" evidence="1">
    <location>
        <begin position="1"/>
        <end position="23"/>
    </location>
</feature>
<dbReference type="AlphaFoldDB" id="A0AAV7WTX2"/>
<keyword evidence="3" id="KW-1185">Reference proteome</keyword>
<organism evidence="2 3">
    <name type="scientific">Pleurodeles waltl</name>
    <name type="common">Iberian ribbed newt</name>
    <dbReference type="NCBI Taxonomy" id="8319"/>
    <lineage>
        <taxon>Eukaryota</taxon>
        <taxon>Metazoa</taxon>
        <taxon>Chordata</taxon>
        <taxon>Craniata</taxon>
        <taxon>Vertebrata</taxon>
        <taxon>Euteleostomi</taxon>
        <taxon>Amphibia</taxon>
        <taxon>Batrachia</taxon>
        <taxon>Caudata</taxon>
        <taxon>Salamandroidea</taxon>
        <taxon>Salamandridae</taxon>
        <taxon>Pleurodelinae</taxon>
        <taxon>Pleurodeles</taxon>
    </lineage>
</organism>
<name>A0AAV7WTX2_PLEWA</name>
<reference evidence="2" key="1">
    <citation type="journal article" date="2022" name="bioRxiv">
        <title>Sequencing and chromosome-scale assembly of the giantPleurodeles waltlgenome.</title>
        <authorList>
            <person name="Brown T."/>
            <person name="Elewa A."/>
            <person name="Iarovenko S."/>
            <person name="Subramanian E."/>
            <person name="Araus A.J."/>
            <person name="Petzold A."/>
            <person name="Susuki M."/>
            <person name="Suzuki K.-i.T."/>
            <person name="Hayashi T."/>
            <person name="Toyoda A."/>
            <person name="Oliveira C."/>
            <person name="Osipova E."/>
            <person name="Leigh N.D."/>
            <person name="Simon A."/>
            <person name="Yun M.H."/>
        </authorList>
    </citation>
    <scope>NUCLEOTIDE SEQUENCE</scope>
    <source>
        <strain evidence="2">20211129_DDA</strain>
        <tissue evidence="2">Liver</tissue>
    </source>
</reference>
<feature type="chain" id="PRO_5043507652" description="Secreted protein" evidence="1">
    <location>
        <begin position="24"/>
        <end position="124"/>
    </location>
</feature>
<dbReference type="EMBL" id="JANPWB010000001">
    <property type="protein sequence ID" value="KAJ1215933.1"/>
    <property type="molecule type" value="Genomic_DNA"/>
</dbReference>
<gene>
    <name evidence="2" type="ORF">NDU88_003539</name>
</gene>
<dbReference type="Proteomes" id="UP001066276">
    <property type="component" value="Chromosome 1_1"/>
</dbReference>
<evidence type="ECO:0000313" key="3">
    <source>
        <dbReference type="Proteomes" id="UP001066276"/>
    </source>
</evidence>
<accession>A0AAV7WTX2</accession>